<evidence type="ECO:0000313" key="5">
    <source>
        <dbReference type="Proteomes" id="UP000887540"/>
    </source>
</evidence>
<dbReference type="GO" id="GO:0007010">
    <property type="term" value="P:cytoskeleton organization"/>
    <property type="evidence" value="ECO:0007669"/>
    <property type="project" value="TreeGrafter"/>
</dbReference>
<evidence type="ECO:0000259" key="4">
    <source>
        <dbReference type="PROSITE" id="PS50014"/>
    </source>
</evidence>
<dbReference type="InterPro" id="IPR052060">
    <property type="entry name" value="Bromo_WD_repeat"/>
</dbReference>
<dbReference type="SUPFAM" id="SSF47370">
    <property type="entry name" value="Bromodomain"/>
    <property type="match status" value="1"/>
</dbReference>
<dbReference type="SMART" id="SM00297">
    <property type="entry name" value="BROMO"/>
    <property type="match status" value="1"/>
</dbReference>
<evidence type="ECO:0000256" key="1">
    <source>
        <dbReference type="ARBA" id="ARBA00023117"/>
    </source>
</evidence>
<keyword evidence="1 2" id="KW-0103">Bromodomain</keyword>
<dbReference type="GO" id="GO:0008360">
    <property type="term" value="P:regulation of cell shape"/>
    <property type="evidence" value="ECO:0007669"/>
    <property type="project" value="TreeGrafter"/>
</dbReference>
<dbReference type="AlphaFoldDB" id="A0A914EGT5"/>
<organism evidence="5 6">
    <name type="scientific">Acrobeloides nanus</name>
    <dbReference type="NCBI Taxonomy" id="290746"/>
    <lineage>
        <taxon>Eukaryota</taxon>
        <taxon>Metazoa</taxon>
        <taxon>Ecdysozoa</taxon>
        <taxon>Nematoda</taxon>
        <taxon>Chromadorea</taxon>
        <taxon>Rhabditida</taxon>
        <taxon>Tylenchina</taxon>
        <taxon>Cephalobomorpha</taxon>
        <taxon>Cephaloboidea</taxon>
        <taxon>Cephalobidae</taxon>
        <taxon>Acrobeloides</taxon>
    </lineage>
</organism>
<evidence type="ECO:0000256" key="2">
    <source>
        <dbReference type="PROSITE-ProRule" id="PRU00035"/>
    </source>
</evidence>
<dbReference type="GO" id="GO:0005634">
    <property type="term" value="C:nucleus"/>
    <property type="evidence" value="ECO:0007669"/>
    <property type="project" value="TreeGrafter"/>
</dbReference>
<dbReference type="WBParaSite" id="ACRNAN_scaffold8239.g32340.t1">
    <property type="protein sequence ID" value="ACRNAN_scaffold8239.g32340.t1"/>
    <property type="gene ID" value="ACRNAN_scaffold8239.g32340"/>
</dbReference>
<dbReference type="GO" id="GO:0006357">
    <property type="term" value="P:regulation of transcription by RNA polymerase II"/>
    <property type="evidence" value="ECO:0007669"/>
    <property type="project" value="TreeGrafter"/>
</dbReference>
<reference evidence="6" key="1">
    <citation type="submission" date="2022-11" db="UniProtKB">
        <authorList>
            <consortium name="WormBaseParasite"/>
        </authorList>
    </citation>
    <scope>IDENTIFICATION</scope>
</reference>
<dbReference type="Gene3D" id="1.20.920.10">
    <property type="entry name" value="Bromodomain-like"/>
    <property type="match status" value="1"/>
</dbReference>
<feature type="region of interest" description="Disordered" evidence="3">
    <location>
        <begin position="20"/>
        <end position="40"/>
    </location>
</feature>
<accession>A0A914EGT5</accession>
<dbReference type="PRINTS" id="PR00503">
    <property type="entry name" value="BROMODOMAIN"/>
</dbReference>
<evidence type="ECO:0000256" key="3">
    <source>
        <dbReference type="SAM" id="MobiDB-lite"/>
    </source>
</evidence>
<dbReference type="PANTHER" id="PTHR16266:SF17">
    <property type="entry name" value="BRWD3"/>
    <property type="match status" value="1"/>
</dbReference>
<dbReference type="InterPro" id="IPR036427">
    <property type="entry name" value="Bromodomain-like_sf"/>
</dbReference>
<sequence>MSLVVRWDTGEDLDLYCPWDLQPKKNNRKTNTRATQKELEQLGSYKPVDGDWPKFEDDQSNEETREHYLKRAQKAISQLFPLTQVEPFKEPVNLNEFEDYPRVISYPSDLQIIGERINNKFYRRLVALLQDIQYIAINTESYNDESAQIVHNSITLVETLVQFITQVNHENAANLYETLWDQDSSEFKSYRMKLKPYNKKEFLNQPSSSKASYSSIQPRRTEAVWISECREIMEKILNQDFRDKIHRLERTGLFEEEDTFDQLVEKLNNGEYNSPMDFEHAVIALVEACKNSVDDVRSSINKALLTFQSQFKVHMKQVTTKYTKMTEVPSSRSQRAAAQHAAELWRNPDFQGPSTSKALRERKRQQTRYNTRKRDGTEISYREDPDD</sequence>
<dbReference type="Pfam" id="PF00439">
    <property type="entry name" value="Bromodomain"/>
    <property type="match status" value="1"/>
</dbReference>
<dbReference type="Proteomes" id="UP000887540">
    <property type="component" value="Unplaced"/>
</dbReference>
<feature type="region of interest" description="Disordered" evidence="3">
    <location>
        <begin position="328"/>
        <end position="387"/>
    </location>
</feature>
<name>A0A914EGT5_9BILA</name>
<dbReference type="PROSITE" id="PS50014">
    <property type="entry name" value="BROMODOMAIN_2"/>
    <property type="match status" value="1"/>
</dbReference>
<protein>
    <submittedName>
        <fullName evidence="6">Bromo domain-containing protein</fullName>
    </submittedName>
</protein>
<dbReference type="PANTHER" id="PTHR16266">
    <property type="entry name" value="WD REPEAT DOMAIN 9"/>
    <property type="match status" value="1"/>
</dbReference>
<evidence type="ECO:0000313" key="6">
    <source>
        <dbReference type="WBParaSite" id="ACRNAN_scaffold8239.g32340.t1"/>
    </source>
</evidence>
<proteinExistence type="predicted"/>
<dbReference type="InterPro" id="IPR001487">
    <property type="entry name" value="Bromodomain"/>
</dbReference>
<feature type="domain" description="Bromo" evidence="4">
    <location>
        <begin position="80"/>
        <end position="150"/>
    </location>
</feature>
<keyword evidence="5" id="KW-1185">Reference proteome</keyword>
<feature type="compositionally biased region" description="Basic and acidic residues" evidence="3">
    <location>
        <begin position="372"/>
        <end position="387"/>
    </location>
</feature>
<feature type="compositionally biased region" description="Low complexity" evidence="3">
    <location>
        <begin position="330"/>
        <end position="342"/>
    </location>
</feature>